<evidence type="ECO:0000259" key="1">
    <source>
        <dbReference type="Pfam" id="PF14856"/>
    </source>
</evidence>
<dbReference type="EMBL" id="CP034207">
    <property type="protein sequence ID" value="QBZ60641.1"/>
    <property type="molecule type" value="Genomic_DNA"/>
</dbReference>
<gene>
    <name evidence="2" type="ORF">PoMZ_07583</name>
</gene>
<protein>
    <recommendedName>
        <fullName evidence="1">Ecp2 effector protein-like domain-containing protein</fullName>
    </recommendedName>
</protein>
<reference evidence="2 3" key="1">
    <citation type="journal article" date="2019" name="Mol. Biol. Evol.">
        <title>Blast fungal genomes show frequent chromosomal changes, gene gains and losses, and effector gene turnover.</title>
        <authorList>
            <person name="Gomez Luciano L.B."/>
            <person name="Jason Tsai I."/>
            <person name="Chuma I."/>
            <person name="Tosa Y."/>
            <person name="Chen Y.H."/>
            <person name="Li J.Y."/>
            <person name="Li M.Y."/>
            <person name="Jade Lu M.Y."/>
            <person name="Nakayashiki H."/>
            <person name="Li W.H."/>
        </authorList>
    </citation>
    <scope>NUCLEOTIDE SEQUENCE [LARGE SCALE GENOMIC DNA]</scope>
    <source>
        <strain evidence="2">MZ5-1-6</strain>
    </source>
</reference>
<sequence length="175" mass="19296">MKPRITLALVASSIPSLAIALSPANTTLPTNRTTLAVASPPSTTNDVPVLPKTLCSATSIFVQRSPHAAMRQDDCLDLAARKQWDPQGAWIIPPRRGEDDYQLIDEYGSCAFYVQRADDQLQPVMIGTEDVFQAIINGSQKYVDGDRMVDSISGMFSCHRGPIRWLLSPNRNPKR</sequence>
<feature type="domain" description="Ecp2 effector protein-like" evidence="1">
    <location>
        <begin position="55"/>
        <end position="158"/>
    </location>
</feature>
<dbReference type="Proteomes" id="UP000294847">
    <property type="component" value="Chromosome 4"/>
</dbReference>
<accession>A0A4P7NFH7</accession>
<organism evidence="2 3">
    <name type="scientific">Pyricularia oryzae</name>
    <name type="common">Rice blast fungus</name>
    <name type="synonym">Magnaporthe oryzae</name>
    <dbReference type="NCBI Taxonomy" id="318829"/>
    <lineage>
        <taxon>Eukaryota</taxon>
        <taxon>Fungi</taxon>
        <taxon>Dikarya</taxon>
        <taxon>Ascomycota</taxon>
        <taxon>Pezizomycotina</taxon>
        <taxon>Sordariomycetes</taxon>
        <taxon>Sordariomycetidae</taxon>
        <taxon>Magnaporthales</taxon>
        <taxon>Pyriculariaceae</taxon>
        <taxon>Pyricularia</taxon>
    </lineage>
</organism>
<evidence type="ECO:0000313" key="3">
    <source>
        <dbReference type="Proteomes" id="UP000294847"/>
    </source>
</evidence>
<dbReference type="AlphaFoldDB" id="A0A4P7NFH7"/>
<proteinExistence type="predicted"/>
<dbReference type="Pfam" id="PF14856">
    <property type="entry name" value="Hce2"/>
    <property type="match status" value="1"/>
</dbReference>
<evidence type="ECO:0000313" key="2">
    <source>
        <dbReference type="EMBL" id="QBZ60641.1"/>
    </source>
</evidence>
<dbReference type="InterPro" id="IPR029226">
    <property type="entry name" value="Ecp2-like"/>
</dbReference>
<name>A0A4P7NFH7_PYROR</name>